<dbReference type="AlphaFoldDB" id="A0A1Y3EXX0"/>
<dbReference type="Proteomes" id="UP000243006">
    <property type="component" value="Unassembled WGS sequence"/>
</dbReference>
<organism evidence="1 2">
    <name type="scientific">Trichinella nativa</name>
    <dbReference type="NCBI Taxonomy" id="6335"/>
    <lineage>
        <taxon>Eukaryota</taxon>
        <taxon>Metazoa</taxon>
        <taxon>Ecdysozoa</taxon>
        <taxon>Nematoda</taxon>
        <taxon>Enoplea</taxon>
        <taxon>Dorylaimia</taxon>
        <taxon>Trichinellida</taxon>
        <taxon>Trichinellidae</taxon>
        <taxon>Trichinella</taxon>
    </lineage>
</organism>
<proteinExistence type="predicted"/>
<gene>
    <name evidence="1" type="ORF">D917_04841</name>
</gene>
<protein>
    <submittedName>
        <fullName evidence="1">Uncharacterized protein</fullName>
    </submittedName>
</protein>
<evidence type="ECO:0000313" key="1">
    <source>
        <dbReference type="EMBL" id="OUC50032.1"/>
    </source>
</evidence>
<evidence type="ECO:0000313" key="2">
    <source>
        <dbReference type="Proteomes" id="UP000243006"/>
    </source>
</evidence>
<sequence length="104" mass="12123">MNYADEILRNFIQMLVLQMQQQKHNLDSICQFKNCYSLVKFSENVSSKDCKSKILSKQIPDEKKLKVVDFCKKVKKFICIKLLLHAIITDFSNENEQAGETAFD</sequence>
<dbReference type="EMBL" id="LVZM01000054">
    <property type="protein sequence ID" value="OUC50032.1"/>
    <property type="molecule type" value="Genomic_DNA"/>
</dbReference>
<comment type="caution">
    <text evidence="1">The sequence shown here is derived from an EMBL/GenBank/DDBJ whole genome shotgun (WGS) entry which is preliminary data.</text>
</comment>
<reference evidence="1 2" key="1">
    <citation type="submission" date="2015-04" db="EMBL/GenBank/DDBJ databases">
        <title>Draft genome of the roundworm Trichinella nativa.</title>
        <authorList>
            <person name="Mitreva M."/>
        </authorList>
    </citation>
    <scope>NUCLEOTIDE SEQUENCE [LARGE SCALE GENOMIC DNA]</scope>
    <source>
        <strain evidence="1 2">ISS45</strain>
    </source>
</reference>
<name>A0A1Y3EXX0_9BILA</name>
<accession>A0A1Y3EXX0</accession>